<feature type="domain" description="DUF202" evidence="6">
    <location>
        <begin position="11"/>
        <end position="72"/>
    </location>
</feature>
<keyword evidence="4 5" id="KW-0472">Membrane</keyword>
<keyword evidence="8" id="KW-1185">Reference proteome</keyword>
<dbReference type="AlphaFoldDB" id="A0A2M8WUK4"/>
<sequence>MRVVPRQEWSDPGLQPERTQLAWQRTAIGVVIGCAVLALTVVREGHPYLGALAGVLGGFTAWWALVVASRRRISVQHPPWVPLLVASGVVAVLGLLGVVAAVERLAG</sequence>
<evidence type="ECO:0000256" key="4">
    <source>
        <dbReference type="ARBA" id="ARBA00023136"/>
    </source>
</evidence>
<dbReference type="GO" id="GO:0012505">
    <property type="term" value="C:endomembrane system"/>
    <property type="evidence" value="ECO:0007669"/>
    <property type="project" value="UniProtKB-SubCell"/>
</dbReference>
<comment type="caution">
    <text evidence="7">The sequence shown here is derived from an EMBL/GenBank/DDBJ whole genome shotgun (WGS) entry which is preliminary data.</text>
</comment>
<keyword evidence="3 5" id="KW-1133">Transmembrane helix</keyword>
<dbReference type="RefSeq" id="WP_100348594.1">
    <property type="nucleotide sequence ID" value="NZ_PGTZ01000006.1"/>
</dbReference>
<dbReference type="InterPro" id="IPR003807">
    <property type="entry name" value="DUF202"/>
</dbReference>
<feature type="transmembrane region" description="Helical" evidence="5">
    <location>
        <begin position="48"/>
        <end position="68"/>
    </location>
</feature>
<feature type="transmembrane region" description="Helical" evidence="5">
    <location>
        <begin position="21"/>
        <end position="42"/>
    </location>
</feature>
<accession>A0A2M8WUK4</accession>
<evidence type="ECO:0000313" key="8">
    <source>
        <dbReference type="Proteomes" id="UP000231586"/>
    </source>
</evidence>
<dbReference type="EMBL" id="PGTZ01000006">
    <property type="protein sequence ID" value="PJI94588.1"/>
    <property type="molecule type" value="Genomic_DNA"/>
</dbReference>
<dbReference type="Pfam" id="PF02656">
    <property type="entry name" value="DUF202"/>
    <property type="match status" value="1"/>
</dbReference>
<evidence type="ECO:0000256" key="3">
    <source>
        <dbReference type="ARBA" id="ARBA00022989"/>
    </source>
</evidence>
<organism evidence="7 8">
    <name type="scientific">Luteimicrobium subarcticum</name>
    <dbReference type="NCBI Taxonomy" id="620910"/>
    <lineage>
        <taxon>Bacteria</taxon>
        <taxon>Bacillati</taxon>
        <taxon>Actinomycetota</taxon>
        <taxon>Actinomycetes</taxon>
        <taxon>Micrococcales</taxon>
        <taxon>Luteimicrobium</taxon>
    </lineage>
</organism>
<reference evidence="7 8" key="1">
    <citation type="submission" date="2017-11" db="EMBL/GenBank/DDBJ databases">
        <title>Genomic Encyclopedia of Archaeal and Bacterial Type Strains, Phase II (KMG-II): From Individual Species to Whole Genera.</title>
        <authorList>
            <person name="Goeker M."/>
        </authorList>
    </citation>
    <scope>NUCLEOTIDE SEQUENCE [LARGE SCALE GENOMIC DNA]</scope>
    <source>
        <strain evidence="7 8">DSM 22413</strain>
    </source>
</reference>
<evidence type="ECO:0000256" key="1">
    <source>
        <dbReference type="ARBA" id="ARBA00004127"/>
    </source>
</evidence>
<evidence type="ECO:0000313" key="7">
    <source>
        <dbReference type="EMBL" id="PJI94588.1"/>
    </source>
</evidence>
<feature type="transmembrane region" description="Helical" evidence="5">
    <location>
        <begin position="80"/>
        <end position="102"/>
    </location>
</feature>
<dbReference type="OrthoDB" id="3701077at2"/>
<evidence type="ECO:0000256" key="5">
    <source>
        <dbReference type="SAM" id="Phobius"/>
    </source>
</evidence>
<name>A0A2M8WUK4_9MICO</name>
<protein>
    <submittedName>
        <fullName evidence="7">Uncharacterized protein DUF202</fullName>
    </submittedName>
</protein>
<gene>
    <name evidence="7" type="ORF">CLV34_0432</name>
</gene>
<comment type="subcellular location">
    <subcellularLocation>
        <location evidence="1">Endomembrane system</location>
        <topology evidence="1">Multi-pass membrane protein</topology>
    </subcellularLocation>
</comment>
<proteinExistence type="predicted"/>
<keyword evidence="2 5" id="KW-0812">Transmembrane</keyword>
<evidence type="ECO:0000256" key="2">
    <source>
        <dbReference type="ARBA" id="ARBA00022692"/>
    </source>
</evidence>
<dbReference type="Proteomes" id="UP000231586">
    <property type="component" value="Unassembled WGS sequence"/>
</dbReference>
<evidence type="ECO:0000259" key="6">
    <source>
        <dbReference type="Pfam" id="PF02656"/>
    </source>
</evidence>